<dbReference type="OMA" id="FHEHKLV"/>
<dbReference type="AlphaFoldDB" id="W6Q4I2"/>
<feature type="region of interest" description="Disordered" evidence="1">
    <location>
        <begin position="234"/>
        <end position="336"/>
    </location>
</feature>
<feature type="region of interest" description="Disordered" evidence="1">
    <location>
        <begin position="353"/>
        <end position="440"/>
    </location>
</feature>
<feature type="compositionally biased region" description="Basic and acidic residues" evidence="1">
    <location>
        <begin position="291"/>
        <end position="300"/>
    </location>
</feature>
<dbReference type="OrthoDB" id="4280571at2759"/>
<protein>
    <submittedName>
        <fullName evidence="2">Genomic scaffold, ProqFM164S01</fullName>
    </submittedName>
</protein>
<dbReference type="STRING" id="1365484.W6Q4I2"/>
<feature type="compositionally biased region" description="Basic and acidic residues" evidence="1">
    <location>
        <begin position="805"/>
        <end position="816"/>
    </location>
</feature>
<feature type="compositionally biased region" description="Polar residues" evidence="1">
    <location>
        <begin position="865"/>
        <end position="888"/>
    </location>
</feature>
<feature type="region of interest" description="Disordered" evidence="1">
    <location>
        <begin position="129"/>
        <end position="191"/>
    </location>
</feature>
<feature type="region of interest" description="Disordered" evidence="1">
    <location>
        <begin position="805"/>
        <end position="923"/>
    </location>
</feature>
<organism evidence="2 3">
    <name type="scientific">Penicillium roqueforti (strain FM164)</name>
    <dbReference type="NCBI Taxonomy" id="1365484"/>
    <lineage>
        <taxon>Eukaryota</taxon>
        <taxon>Fungi</taxon>
        <taxon>Dikarya</taxon>
        <taxon>Ascomycota</taxon>
        <taxon>Pezizomycotina</taxon>
        <taxon>Eurotiomycetes</taxon>
        <taxon>Eurotiomycetidae</taxon>
        <taxon>Eurotiales</taxon>
        <taxon>Aspergillaceae</taxon>
        <taxon>Penicillium</taxon>
    </lineage>
</organism>
<keyword evidence="3" id="KW-1185">Reference proteome</keyword>
<accession>W6Q4I2</accession>
<evidence type="ECO:0000313" key="3">
    <source>
        <dbReference type="Proteomes" id="UP000030686"/>
    </source>
</evidence>
<dbReference type="EMBL" id="HG792015">
    <property type="protein sequence ID" value="CDM29084.1"/>
    <property type="molecule type" value="Genomic_DNA"/>
</dbReference>
<sequence length="923" mass="102587">MLQIRFTLNNTGDAEQNSLNNLPSLSADEILRSLCHCCKIQSSLSRDEIAVLYERARMSTDCLIDYDIVDYCQVQSPATCTSAFGNVAHARSPEPVCIEIAHNPHAKPSPVTPHDGCPSNEFDWALRECDNSNAPEPSPSSTPRSCDPTKESASFISRLTGGSEDQWTPGMDIDEDSPVASLPTSPTPVSGRLVWIGERSPETSPHNVSAGIMQEGGFNEMEISAVEEAQQNVTGNHSGENRPALGTSSPSLRSGAGLSFPTPTSNPPDTPVSRSKYVERSAGRTTSGIDSENRAVDKHQSTPTFSKLQPTVEDASDDTENDHPQTASTNDEDFGDSEIESVLDEMPRFLQDTSCSIENSPPGDNNSVNTESNPITFTPVSISPTFNRSDRHNLPNEEQHTDSRQVTSECENRQILQTKRKLFPGLESHSAPNSRNLRPRLEKGKSGIQAPHYDEIAENVGENSSSGRILARSVVKGRVDSSVGPTKTTVPSKPGKDKWNGRFLCDPLLSTLSPEKKDEVERKCDRILRPDMPYFMEKHTKSWKLTGFWHSPQLDVAKYPLVSSSTKGFAIWRYVDAMQAGEETHYLKSRLADIMLYLAYVEELHRQKEAGHPGQTAKVKATDIICGTASLSKAIAERTRKSFHEHKLVGERWWWSGCHLGRGFFLLCSEETGKKIQNKTFPLDAFIFKFEQSVDRLLTGGEFTEQLTKKEVQLWIREAKAVSWNKKYTACWKPWSTNAVASMASEFLLVRSSALGFRSSNFHIFNNPLSFYRNSFPFENVGVIKTGLALGGGYSLIKATSKAATEHEEQKQKQRENLQSASQRLRHASQQQYYPKSKRRMGYNDGSQMNSPHAQPSYLLHGPLSNHSSNMNKSKPQAQSQSTHQPSMCTRAIENPPPCDQSHPYEMQLDGKAGSDQEYYKSK</sequence>
<reference evidence="2" key="1">
    <citation type="journal article" date="2014" name="Nat. Commun.">
        <title>Multiple recent horizontal transfers of a large genomic region in cheese making fungi.</title>
        <authorList>
            <person name="Cheeseman K."/>
            <person name="Ropars J."/>
            <person name="Renault P."/>
            <person name="Dupont J."/>
            <person name="Gouzy J."/>
            <person name="Branca A."/>
            <person name="Abraham A.L."/>
            <person name="Ceppi M."/>
            <person name="Conseiller E."/>
            <person name="Debuchy R."/>
            <person name="Malagnac F."/>
            <person name="Goarin A."/>
            <person name="Silar P."/>
            <person name="Lacoste S."/>
            <person name="Sallet E."/>
            <person name="Bensimon A."/>
            <person name="Giraud T."/>
            <person name="Brygoo Y."/>
        </authorList>
    </citation>
    <scope>NUCLEOTIDE SEQUENCE [LARGE SCALE GENOMIC DNA]</scope>
    <source>
        <strain evidence="2">FM164</strain>
    </source>
</reference>
<evidence type="ECO:0000313" key="2">
    <source>
        <dbReference type="EMBL" id="CDM29084.1"/>
    </source>
</evidence>
<gene>
    <name evidence="2" type="ORF">PROQFM164_S01g002895</name>
</gene>
<feature type="compositionally biased region" description="Polar residues" evidence="1">
    <location>
        <begin position="845"/>
        <end position="854"/>
    </location>
</feature>
<dbReference type="Proteomes" id="UP000030686">
    <property type="component" value="Unassembled WGS sequence"/>
</dbReference>
<evidence type="ECO:0000256" key="1">
    <source>
        <dbReference type="SAM" id="MobiDB-lite"/>
    </source>
</evidence>
<feature type="compositionally biased region" description="Polar residues" evidence="1">
    <location>
        <begin position="817"/>
        <end position="834"/>
    </location>
</feature>
<feature type="compositionally biased region" description="Polar residues" evidence="1">
    <location>
        <begin position="404"/>
        <end position="417"/>
    </location>
</feature>
<feature type="compositionally biased region" description="Basic and acidic residues" evidence="1">
    <location>
        <begin position="913"/>
        <end position="923"/>
    </location>
</feature>
<feature type="compositionally biased region" description="Polar residues" evidence="1">
    <location>
        <begin position="353"/>
        <end position="387"/>
    </location>
</feature>
<proteinExistence type="predicted"/>
<feature type="compositionally biased region" description="Polar residues" evidence="1">
    <location>
        <begin position="131"/>
        <end position="144"/>
    </location>
</feature>
<name>W6Q4I2_PENRF</name>
<feature type="compositionally biased region" description="Basic and acidic residues" evidence="1">
    <location>
        <begin position="388"/>
        <end position="403"/>
    </location>
</feature>